<evidence type="ECO:0000313" key="3">
    <source>
        <dbReference type="EMBL" id="KAK3330760.1"/>
    </source>
</evidence>
<name>A0AAE0ITK5_9PEZI</name>
<comment type="caution">
    <text evidence="3">The sequence shown here is derived from an EMBL/GenBank/DDBJ whole genome shotgun (WGS) entry which is preliminary data.</text>
</comment>
<evidence type="ECO:0008006" key="5">
    <source>
        <dbReference type="Google" id="ProtNLM"/>
    </source>
</evidence>
<keyword evidence="2" id="KW-0812">Transmembrane</keyword>
<feature type="region of interest" description="Disordered" evidence="1">
    <location>
        <begin position="233"/>
        <end position="260"/>
    </location>
</feature>
<reference evidence="3" key="1">
    <citation type="journal article" date="2023" name="Mol. Phylogenet. Evol.">
        <title>Genome-scale phylogeny and comparative genomics of the fungal order Sordariales.</title>
        <authorList>
            <person name="Hensen N."/>
            <person name="Bonometti L."/>
            <person name="Westerberg I."/>
            <person name="Brannstrom I.O."/>
            <person name="Guillou S."/>
            <person name="Cros-Aarteil S."/>
            <person name="Calhoun S."/>
            <person name="Haridas S."/>
            <person name="Kuo A."/>
            <person name="Mondo S."/>
            <person name="Pangilinan J."/>
            <person name="Riley R."/>
            <person name="LaButti K."/>
            <person name="Andreopoulos B."/>
            <person name="Lipzen A."/>
            <person name="Chen C."/>
            <person name="Yan M."/>
            <person name="Daum C."/>
            <person name="Ng V."/>
            <person name="Clum A."/>
            <person name="Steindorff A."/>
            <person name="Ohm R.A."/>
            <person name="Martin F."/>
            <person name="Silar P."/>
            <person name="Natvig D.O."/>
            <person name="Lalanne C."/>
            <person name="Gautier V."/>
            <person name="Ament-Velasquez S.L."/>
            <person name="Kruys A."/>
            <person name="Hutchinson M.I."/>
            <person name="Powell A.J."/>
            <person name="Barry K."/>
            <person name="Miller A.N."/>
            <person name="Grigoriev I.V."/>
            <person name="Debuchy R."/>
            <person name="Gladieux P."/>
            <person name="Hiltunen Thoren M."/>
            <person name="Johannesson H."/>
        </authorList>
    </citation>
    <scope>NUCLEOTIDE SEQUENCE</scope>
    <source>
        <strain evidence="3">CBS 118394</strain>
    </source>
</reference>
<keyword evidence="4" id="KW-1185">Reference proteome</keyword>
<dbReference type="AlphaFoldDB" id="A0AAE0ITK5"/>
<evidence type="ECO:0000313" key="4">
    <source>
        <dbReference type="Proteomes" id="UP001283341"/>
    </source>
</evidence>
<protein>
    <recommendedName>
        <fullName evidence="5">Transmembrane protein</fullName>
    </recommendedName>
</protein>
<evidence type="ECO:0000256" key="1">
    <source>
        <dbReference type="SAM" id="MobiDB-lite"/>
    </source>
</evidence>
<organism evidence="3 4">
    <name type="scientific">Apodospora peruviana</name>
    <dbReference type="NCBI Taxonomy" id="516989"/>
    <lineage>
        <taxon>Eukaryota</taxon>
        <taxon>Fungi</taxon>
        <taxon>Dikarya</taxon>
        <taxon>Ascomycota</taxon>
        <taxon>Pezizomycotina</taxon>
        <taxon>Sordariomycetes</taxon>
        <taxon>Sordariomycetidae</taxon>
        <taxon>Sordariales</taxon>
        <taxon>Lasiosphaeriaceae</taxon>
        <taxon>Apodospora</taxon>
    </lineage>
</organism>
<sequence length="396" mass="42710">MDGVDGAHPAVTMAPSAESLKAAPEPRDNPRASAELCGYFSPGTEKFVCEAQTCMFNTDYFAVACGITRDYKWITQCCGYDPRYDPETTFTWDSFTMTCGSAYRVHEELSMVLYCGETAPYCGTFCFENGYTAYYCTWEPASLTRSVIFTSTGETAARSGLPRFTGSNGPDTMSTVIPVTRGGGIAAEITTTPTSSIIAGSVLAGFAFGALMTVLGLVLMRYFSKRSVAPPVHDSHQYSAVSPPPDPTGPAEVEGNAGPLVDHPHYSAILPTSLRTANTSMMTINNSPYLSNANASLLVTDPRHPQYVLARCSPIPGSGEKLTSAESATLSASADSKSTEEGDTTVTGLSHPAQPAYVPYLLQGQSQHESEDQERGRTRTRWHRQLREFGPEEEEN</sequence>
<feature type="transmembrane region" description="Helical" evidence="2">
    <location>
        <begin position="197"/>
        <end position="219"/>
    </location>
</feature>
<proteinExistence type="predicted"/>
<feature type="region of interest" description="Disordered" evidence="1">
    <location>
        <begin position="316"/>
        <end position="396"/>
    </location>
</feature>
<accession>A0AAE0ITK5</accession>
<evidence type="ECO:0000256" key="2">
    <source>
        <dbReference type="SAM" id="Phobius"/>
    </source>
</evidence>
<dbReference type="EMBL" id="JAUEDM010000001">
    <property type="protein sequence ID" value="KAK3330760.1"/>
    <property type="molecule type" value="Genomic_DNA"/>
</dbReference>
<dbReference type="Proteomes" id="UP001283341">
    <property type="component" value="Unassembled WGS sequence"/>
</dbReference>
<keyword evidence="2" id="KW-1133">Transmembrane helix</keyword>
<feature type="compositionally biased region" description="Basic and acidic residues" evidence="1">
    <location>
        <begin position="368"/>
        <end position="377"/>
    </location>
</feature>
<reference evidence="3" key="2">
    <citation type="submission" date="2023-06" db="EMBL/GenBank/DDBJ databases">
        <authorList>
            <consortium name="Lawrence Berkeley National Laboratory"/>
            <person name="Haridas S."/>
            <person name="Hensen N."/>
            <person name="Bonometti L."/>
            <person name="Westerberg I."/>
            <person name="Brannstrom I.O."/>
            <person name="Guillou S."/>
            <person name="Cros-Aarteil S."/>
            <person name="Calhoun S."/>
            <person name="Kuo A."/>
            <person name="Mondo S."/>
            <person name="Pangilinan J."/>
            <person name="Riley R."/>
            <person name="Labutti K."/>
            <person name="Andreopoulos B."/>
            <person name="Lipzen A."/>
            <person name="Chen C."/>
            <person name="Yanf M."/>
            <person name="Daum C."/>
            <person name="Ng V."/>
            <person name="Clum A."/>
            <person name="Steindorff A."/>
            <person name="Ohm R."/>
            <person name="Martin F."/>
            <person name="Silar P."/>
            <person name="Natvig D."/>
            <person name="Lalanne C."/>
            <person name="Gautier V."/>
            <person name="Ament-Velasquez S.L."/>
            <person name="Kruys A."/>
            <person name="Hutchinson M.I."/>
            <person name="Powell A.J."/>
            <person name="Barry K."/>
            <person name="Miller A.N."/>
            <person name="Grigoriev I.V."/>
            <person name="Debuchy R."/>
            <person name="Gladieux P."/>
            <person name="Thoren M.H."/>
            <person name="Johannesson H."/>
        </authorList>
    </citation>
    <scope>NUCLEOTIDE SEQUENCE</scope>
    <source>
        <strain evidence="3">CBS 118394</strain>
    </source>
</reference>
<feature type="compositionally biased region" description="Low complexity" evidence="1">
    <location>
        <begin position="322"/>
        <end position="334"/>
    </location>
</feature>
<keyword evidence="2" id="KW-0472">Membrane</keyword>
<gene>
    <name evidence="3" type="ORF">B0H66DRAFT_528103</name>
</gene>